<sequence length="79" mass="8938">MLQSNSSYKQFLREKIWANPDRAKNSWKLQKRVSFKHSEAYLACGLQVRMAGTGLEEGSHRSSDTRLPLLSSSHTADSI</sequence>
<keyword evidence="3" id="KW-1185">Reference proteome</keyword>
<protein>
    <submittedName>
        <fullName evidence="2">Uncharacterized protein</fullName>
    </submittedName>
</protein>
<proteinExistence type="predicted"/>
<dbReference type="EMBL" id="VSRR010001115">
    <property type="protein sequence ID" value="MPC22685.1"/>
    <property type="molecule type" value="Genomic_DNA"/>
</dbReference>
<gene>
    <name evidence="2" type="ORF">E2C01_015706</name>
</gene>
<comment type="caution">
    <text evidence="2">The sequence shown here is derived from an EMBL/GenBank/DDBJ whole genome shotgun (WGS) entry which is preliminary data.</text>
</comment>
<organism evidence="2 3">
    <name type="scientific">Portunus trituberculatus</name>
    <name type="common">Swimming crab</name>
    <name type="synonym">Neptunus trituberculatus</name>
    <dbReference type="NCBI Taxonomy" id="210409"/>
    <lineage>
        <taxon>Eukaryota</taxon>
        <taxon>Metazoa</taxon>
        <taxon>Ecdysozoa</taxon>
        <taxon>Arthropoda</taxon>
        <taxon>Crustacea</taxon>
        <taxon>Multicrustacea</taxon>
        <taxon>Malacostraca</taxon>
        <taxon>Eumalacostraca</taxon>
        <taxon>Eucarida</taxon>
        <taxon>Decapoda</taxon>
        <taxon>Pleocyemata</taxon>
        <taxon>Brachyura</taxon>
        <taxon>Eubrachyura</taxon>
        <taxon>Portunoidea</taxon>
        <taxon>Portunidae</taxon>
        <taxon>Portuninae</taxon>
        <taxon>Portunus</taxon>
    </lineage>
</organism>
<feature type="region of interest" description="Disordered" evidence="1">
    <location>
        <begin position="55"/>
        <end position="79"/>
    </location>
</feature>
<reference evidence="2 3" key="1">
    <citation type="submission" date="2019-05" db="EMBL/GenBank/DDBJ databases">
        <title>Another draft genome of Portunus trituberculatus and its Hox gene families provides insights of decapod evolution.</title>
        <authorList>
            <person name="Jeong J.-H."/>
            <person name="Song I."/>
            <person name="Kim S."/>
            <person name="Choi T."/>
            <person name="Kim D."/>
            <person name="Ryu S."/>
            <person name="Kim W."/>
        </authorList>
    </citation>
    <scope>NUCLEOTIDE SEQUENCE [LARGE SCALE GENOMIC DNA]</scope>
    <source>
        <tissue evidence="2">Muscle</tissue>
    </source>
</reference>
<accession>A0A5B7DNB9</accession>
<dbReference type="Proteomes" id="UP000324222">
    <property type="component" value="Unassembled WGS sequence"/>
</dbReference>
<evidence type="ECO:0000313" key="2">
    <source>
        <dbReference type="EMBL" id="MPC22685.1"/>
    </source>
</evidence>
<feature type="compositionally biased region" description="Polar residues" evidence="1">
    <location>
        <begin position="70"/>
        <end position="79"/>
    </location>
</feature>
<evidence type="ECO:0000256" key="1">
    <source>
        <dbReference type="SAM" id="MobiDB-lite"/>
    </source>
</evidence>
<name>A0A5B7DNB9_PORTR</name>
<evidence type="ECO:0000313" key="3">
    <source>
        <dbReference type="Proteomes" id="UP000324222"/>
    </source>
</evidence>
<dbReference type="AlphaFoldDB" id="A0A5B7DNB9"/>